<comment type="caution">
    <text evidence="3">The sequence shown here is derived from an EMBL/GenBank/DDBJ whole genome shotgun (WGS) entry which is preliminary data.</text>
</comment>
<keyword evidence="4" id="KW-1185">Reference proteome</keyword>
<dbReference type="PANTHER" id="PTHR33221">
    <property type="entry name" value="WINGED HELIX-TURN-HELIX TRANSCRIPTIONAL REGULATOR, RRF2 FAMILY"/>
    <property type="match status" value="1"/>
</dbReference>
<dbReference type="InterPro" id="IPR036388">
    <property type="entry name" value="WH-like_DNA-bd_sf"/>
</dbReference>
<proteinExistence type="predicted"/>
<evidence type="ECO:0000256" key="2">
    <source>
        <dbReference type="SAM" id="MobiDB-lite"/>
    </source>
</evidence>
<dbReference type="Pfam" id="PF02082">
    <property type="entry name" value="Rrf2"/>
    <property type="match status" value="1"/>
</dbReference>
<dbReference type="Gene3D" id="1.10.10.10">
    <property type="entry name" value="Winged helix-like DNA-binding domain superfamily/Winged helix DNA-binding domain"/>
    <property type="match status" value="1"/>
</dbReference>
<evidence type="ECO:0000256" key="1">
    <source>
        <dbReference type="ARBA" id="ARBA00023125"/>
    </source>
</evidence>
<dbReference type="GO" id="GO:0003700">
    <property type="term" value="F:DNA-binding transcription factor activity"/>
    <property type="evidence" value="ECO:0007669"/>
    <property type="project" value="TreeGrafter"/>
</dbReference>
<dbReference type="GO" id="GO:0005829">
    <property type="term" value="C:cytosol"/>
    <property type="evidence" value="ECO:0007669"/>
    <property type="project" value="TreeGrafter"/>
</dbReference>
<dbReference type="Proteomes" id="UP000245396">
    <property type="component" value="Unassembled WGS sequence"/>
</dbReference>
<dbReference type="OrthoDB" id="9802344at2"/>
<dbReference type="PROSITE" id="PS51197">
    <property type="entry name" value="HTH_RRF2_2"/>
    <property type="match status" value="1"/>
</dbReference>
<evidence type="ECO:0000313" key="3">
    <source>
        <dbReference type="EMBL" id="PWJ74156.1"/>
    </source>
</evidence>
<keyword evidence="1" id="KW-0238">DNA-binding</keyword>
<evidence type="ECO:0000313" key="4">
    <source>
        <dbReference type="Proteomes" id="UP000245396"/>
    </source>
</evidence>
<sequence length="171" mass="19154">MQMSMRSDNAIKILLYLAAQLEDRLVPVPELAFAVSISPFSMQTLINDLAQANLVRTTRGRNGGVKAVRDLANVRVSEVIAVGEQEAGWKFTECDRSPDCACFLNGRCSLRNMYRHVQEQIMVIFEGYSMAQLRSAETDAAARERAALFRNRPCPEKKDGMTRQPEVNAMP</sequence>
<feature type="region of interest" description="Disordered" evidence="2">
    <location>
        <begin position="151"/>
        <end position="171"/>
    </location>
</feature>
<dbReference type="EMBL" id="QGGG01000024">
    <property type="protein sequence ID" value="PWJ74156.1"/>
    <property type="molecule type" value="Genomic_DNA"/>
</dbReference>
<dbReference type="PANTHER" id="PTHR33221:SF4">
    <property type="entry name" value="HTH-TYPE TRANSCRIPTIONAL REPRESSOR NSRR"/>
    <property type="match status" value="1"/>
</dbReference>
<reference evidence="3 4" key="1">
    <citation type="submission" date="2018-05" db="EMBL/GenBank/DDBJ databases">
        <title>Genomic Encyclopedia of Type Strains, Phase IV (KMG-IV): sequencing the most valuable type-strain genomes for metagenomic binning, comparative biology and taxonomic classification.</title>
        <authorList>
            <person name="Goeker M."/>
        </authorList>
    </citation>
    <scope>NUCLEOTIDE SEQUENCE [LARGE SCALE GENOMIC DNA]</scope>
    <source>
        <strain evidence="3 4">DSM 6986</strain>
    </source>
</reference>
<dbReference type="SUPFAM" id="SSF46785">
    <property type="entry name" value="Winged helix' DNA-binding domain"/>
    <property type="match status" value="1"/>
</dbReference>
<dbReference type="InterPro" id="IPR000944">
    <property type="entry name" value="Tscrpt_reg_Rrf2"/>
</dbReference>
<accession>A0A316BMQ3</accession>
<dbReference type="InterPro" id="IPR036390">
    <property type="entry name" value="WH_DNA-bd_sf"/>
</dbReference>
<organism evidence="3 4">
    <name type="scientific">Pseudaminobacter salicylatoxidans</name>
    <dbReference type="NCBI Taxonomy" id="93369"/>
    <lineage>
        <taxon>Bacteria</taxon>
        <taxon>Pseudomonadati</taxon>
        <taxon>Pseudomonadota</taxon>
        <taxon>Alphaproteobacteria</taxon>
        <taxon>Hyphomicrobiales</taxon>
        <taxon>Phyllobacteriaceae</taxon>
        <taxon>Pseudaminobacter</taxon>
    </lineage>
</organism>
<feature type="compositionally biased region" description="Basic and acidic residues" evidence="2">
    <location>
        <begin position="151"/>
        <end position="161"/>
    </location>
</feature>
<gene>
    <name evidence="3" type="ORF">C7441_12431</name>
</gene>
<dbReference type="AlphaFoldDB" id="A0A316BMQ3"/>
<dbReference type="GO" id="GO:0003677">
    <property type="term" value="F:DNA binding"/>
    <property type="evidence" value="ECO:0007669"/>
    <property type="project" value="UniProtKB-KW"/>
</dbReference>
<protein>
    <submittedName>
        <fullName evidence="3">Rrf2 family nitric oxide-sensitive transcriptional repressor</fullName>
    </submittedName>
</protein>
<name>A0A316BMQ3_PSESE</name>